<feature type="compositionally biased region" description="Acidic residues" evidence="1">
    <location>
        <begin position="1"/>
        <end position="16"/>
    </location>
</feature>
<sequence length="56" mass="5919">MTEPEESGEENPDDERAEPILAPPTANPARVRVPPEGLHSHTGEPEPSGPPPAEEA</sequence>
<evidence type="ECO:0000313" key="2">
    <source>
        <dbReference type="EMBL" id="MFI0796815.1"/>
    </source>
</evidence>
<reference evidence="2 3" key="1">
    <citation type="submission" date="2024-10" db="EMBL/GenBank/DDBJ databases">
        <title>The Natural Products Discovery Center: Release of the First 8490 Sequenced Strains for Exploring Actinobacteria Biosynthetic Diversity.</title>
        <authorList>
            <person name="Kalkreuter E."/>
            <person name="Kautsar S.A."/>
            <person name="Yang D."/>
            <person name="Bader C.D."/>
            <person name="Teijaro C.N."/>
            <person name="Fluegel L."/>
            <person name="Davis C.M."/>
            <person name="Simpson J.R."/>
            <person name="Lauterbach L."/>
            <person name="Steele A.D."/>
            <person name="Gui C."/>
            <person name="Meng S."/>
            <person name="Li G."/>
            <person name="Viehrig K."/>
            <person name="Ye F."/>
            <person name="Su P."/>
            <person name="Kiefer A.F."/>
            <person name="Nichols A."/>
            <person name="Cepeda A.J."/>
            <person name="Yan W."/>
            <person name="Fan B."/>
            <person name="Jiang Y."/>
            <person name="Adhikari A."/>
            <person name="Zheng C.-J."/>
            <person name="Schuster L."/>
            <person name="Cowan T.M."/>
            <person name="Smanski M.J."/>
            <person name="Chevrette M.G."/>
            <person name="De Carvalho L.P.S."/>
            <person name="Shen B."/>
        </authorList>
    </citation>
    <scope>NUCLEOTIDE SEQUENCE [LARGE SCALE GENOMIC DNA]</scope>
    <source>
        <strain evidence="2 3">NPDC021253</strain>
    </source>
</reference>
<protein>
    <submittedName>
        <fullName evidence="2">Uncharacterized protein</fullName>
    </submittedName>
</protein>
<evidence type="ECO:0000256" key="1">
    <source>
        <dbReference type="SAM" id="MobiDB-lite"/>
    </source>
</evidence>
<name>A0ABW7SSX6_9ACTN</name>
<gene>
    <name evidence="2" type="ORF">ACH4OY_29630</name>
</gene>
<feature type="region of interest" description="Disordered" evidence="1">
    <location>
        <begin position="1"/>
        <end position="56"/>
    </location>
</feature>
<comment type="caution">
    <text evidence="2">The sequence shown here is derived from an EMBL/GenBank/DDBJ whole genome shotgun (WGS) entry which is preliminary data.</text>
</comment>
<accession>A0ABW7SSX6</accession>
<keyword evidence="3" id="KW-1185">Reference proteome</keyword>
<feature type="compositionally biased region" description="Pro residues" evidence="1">
    <location>
        <begin position="47"/>
        <end position="56"/>
    </location>
</feature>
<dbReference type="EMBL" id="JBIRPU010000034">
    <property type="protein sequence ID" value="MFI0796815.1"/>
    <property type="molecule type" value="Genomic_DNA"/>
</dbReference>
<proteinExistence type="predicted"/>
<organism evidence="2 3">
    <name type="scientific">Micromonospora rubida</name>
    <dbReference type="NCBI Taxonomy" id="2697657"/>
    <lineage>
        <taxon>Bacteria</taxon>
        <taxon>Bacillati</taxon>
        <taxon>Actinomycetota</taxon>
        <taxon>Actinomycetes</taxon>
        <taxon>Micromonosporales</taxon>
        <taxon>Micromonosporaceae</taxon>
        <taxon>Micromonospora</taxon>
    </lineage>
</organism>
<dbReference type="RefSeq" id="WP_396685279.1">
    <property type="nucleotide sequence ID" value="NZ_JBIRPU010000034.1"/>
</dbReference>
<dbReference type="Proteomes" id="UP001611075">
    <property type="component" value="Unassembled WGS sequence"/>
</dbReference>
<evidence type="ECO:0000313" key="3">
    <source>
        <dbReference type="Proteomes" id="UP001611075"/>
    </source>
</evidence>